<sequence length="820" mass="93183">MKRISENLSKEVERRRAEVAELFEQREIENEMDAKLKEEEENFDVALKLMTAQMEEMSNLAQEQERLMVEAANEEAERLKAFQKKSVSYKLKDEKENLKKSQPSEISDSFVNIANMEAEQQNGSSNPLAEPNASVLDSINAEDEDEDEDEAEKLELSFEDTDSADEKETLEEEQENFEDQAEPFREPVNETSEDEVSRKETDSTQLNVKVNHTADNFSSESANKDIDNSAERFSDDLINASAEQQDHTSTYSEHYSSYADEEGADSGIVQEPIVSEKPTEELNGENSIDSSEKTSDRDSEKRQESLTDSAGDGEVSTALNFSSSNEKDEGDIKYDLSENTEESMPKKVDNDEQFELVDKDGTTSKLPQTDDPSEFVGQTNDGYESESAVKDEPTFETQNKQKPSKLTSMYAEVNEQDFDSEPSSKVATSSTTNPNITLEKSTHTDLSSSNVSTIPTMENSHTYTDYVYIETSIDAHTDIEKTITANTDVVSDSVLAIPEYTTTSTEIEKMEVGKVSNFEDDEVYFSKHYVPMTLPLLHARGKVTYPDNFELLPPLGKEMKRLIYDVFIDFDVLHKNIIAMNEYISDQSNNSLIFHTLEKSSGFSNFWRFFEVETVLQGVEKQAKVYSDLARHYAGLGIDSSALKQDLFTKFRKLSEYQDSLNKLAKKESEFKRSYLNSNRPLTFENIKTRRNLREKVKVLQDIDRTVQSEVLILKSQIYPEQIVKDDRLINSIISSLQSNLYSHADTITSLFDGMKELKEVEEGPKAISFKEEEIRNISLSEITKEPTTRMSNMLTRISAQKSLAHILKNKANNNRYISL</sequence>
<name>A0A1E3NS19_9ASCO</name>
<keyword evidence="4" id="KW-1185">Reference proteome</keyword>
<proteinExistence type="predicted"/>
<dbReference type="AlphaFoldDB" id="A0A1E3NS19"/>
<dbReference type="EMBL" id="KV454001">
    <property type="protein sequence ID" value="ODQ48363.1"/>
    <property type="molecule type" value="Genomic_DNA"/>
</dbReference>
<feature type="compositionally biased region" description="Basic and acidic residues" evidence="2">
    <location>
        <begin position="325"/>
        <end position="336"/>
    </location>
</feature>
<organism evidence="3 4">
    <name type="scientific">Pichia membranifaciens NRRL Y-2026</name>
    <dbReference type="NCBI Taxonomy" id="763406"/>
    <lineage>
        <taxon>Eukaryota</taxon>
        <taxon>Fungi</taxon>
        <taxon>Dikarya</taxon>
        <taxon>Ascomycota</taxon>
        <taxon>Saccharomycotina</taxon>
        <taxon>Pichiomycetes</taxon>
        <taxon>Pichiales</taxon>
        <taxon>Pichiaceae</taxon>
        <taxon>Pichia</taxon>
    </lineage>
</organism>
<feature type="compositionally biased region" description="Polar residues" evidence="2">
    <location>
        <begin position="100"/>
        <end position="127"/>
    </location>
</feature>
<reference evidence="3 4" key="1">
    <citation type="journal article" date="2016" name="Proc. Natl. Acad. Sci. U.S.A.">
        <title>Comparative genomics of biotechnologically important yeasts.</title>
        <authorList>
            <person name="Riley R."/>
            <person name="Haridas S."/>
            <person name="Wolfe K.H."/>
            <person name="Lopes M.R."/>
            <person name="Hittinger C.T."/>
            <person name="Goeker M."/>
            <person name="Salamov A.A."/>
            <person name="Wisecaver J.H."/>
            <person name="Long T.M."/>
            <person name="Calvey C.H."/>
            <person name="Aerts A.L."/>
            <person name="Barry K.W."/>
            <person name="Choi C."/>
            <person name="Clum A."/>
            <person name="Coughlan A.Y."/>
            <person name="Deshpande S."/>
            <person name="Douglass A.P."/>
            <person name="Hanson S.J."/>
            <person name="Klenk H.-P."/>
            <person name="LaButti K.M."/>
            <person name="Lapidus A."/>
            <person name="Lindquist E.A."/>
            <person name="Lipzen A.M."/>
            <person name="Meier-Kolthoff J.P."/>
            <person name="Ohm R.A."/>
            <person name="Otillar R.P."/>
            <person name="Pangilinan J.L."/>
            <person name="Peng Y."/>
            <person name="Rokas A."/>
            <person name="Rosa C.A."/>
            <person name="Scheuner C."/>
            <person name="Sibirny A.A."/>
            <person name="Slot J.C."/>
            <person name="Stielow J.B."/>
            <person name="Sun H."/>
            <person name="Kurtzman C.P."/>
            <person name="Blackwell M."/>
            <person name="Grigoriev I.V."/>
            <person name="Jeffries T.W."/>
        </authorList>
    </citation>
    <scope>NUCLEOTIDE SEQUENCE [LARGE SCALE GENOMIC DNA]</scope>
    <source>
        <strain evidence="3 4">NRRL Y-2026</strain>
    </source>
</reference>
<feature type="compositionally biased region" description="Basic and acidic residues" evidence="2">
    <location>
        <begin position="343"/>
        <end position="362"/>
    </location>
</feature>
<feature type="compositionally biased region" description="Polar residues" evidence="2">
    <location>
        <begin position="395"/>
        <end position="407"/>
    </location>
</feature>
<accession>A0A1E3NS19</accession>
<evidence type="ECO:0000256" key="1">
    <source>
        <dbReference type="SAM" id="Coils"/>
    </source>
</evidence>
<feature type="compositionally biased region" description="Basic and acidic residues" evidence="2">
    <location>
        <begin position="222"/>
        <end position="235"/>
    </location>
</feature>
<dbReference type="RefSeq" id="XP_019019476.1">
    <property type="nucleotide sequence ID" value="XM_019163193.1"/>
</dbReference>
<feature type="compositionally biased region" description="Basic and acidic residues" evidence="2">
    <location>
        <begin position="290"/>
        <end position="305"/>
    </location>
</feature>
<dbReference type="GeneID" id="30179880"/>
<gene>
    <name evidence="3" type="ORF">PICMEDRAFT_56652</name>
</gene>
<keyword evidence="1" id="KW-0175">Coiled coil</keyword>
<dbReference type="Proteomes" id="UP000094455">
    <property type="component" value="Unassembled WGS sequence"/>
</dbReference>
<feature type="compositionally biased region" description="Polar residues" evidence="2">
    <location>
        <begin position="203"/>
        <end position="221"/>
    </location>
</feature>
<dbReference type="STRING" id="763406.A0A1E3NS19"/>
<evidence type="ECO:0000313" key="3">
    <source>
        <dbReference type="EMBL" id="ODQ48363.1"/>
    </source>
</evidence>
<feature type="compositionally biased region" description="Acidic residues" evidence="2">
    <location>
        <begin position="140"/>
        <end position="181"/>
    </location>
</feature>
<evidence type="ECO:0000313" key="4">
    <source>
        <dbReference type="Proteomes" id="UP000094455"/>
    </source>
</evidence>
<feature type="coiled-coil region" evidence="1">
    <location>
        <begin position="5"/>
        <end position="77"/>
    </location>
</feature>
<dbReference type="OrthoDB" id="248320at2759"/>
<protein>
    <submittedName>
        <fullName evidence="3">Uncharacterized protein</fullName>
    </submittedName>
</protein>
<feature type="region of interest" description="Disordered" evidence="2">
    <location>
        <begin position="92"/>
        <end position="453"/>
    </location>
</feature>
<evidence type="ECO:0000256" key="2">
    <source>
        <dbReference type="SAM" id="MobiDB-lite"/>
    </source>
</evidence>
<feature type="compositionally biased region" description="Polar residues" evidence="2">
    <location>
        <begin position="421"/>
        <end position="453"/>
    </location>
</feature>
<feature type="compositionally biased region" description="Low complexity" evidence="2">
    <location>
        <begin position="247"/>
        <end position="258"/>
    </location>
</feature>